<dbReference type="GO" id="GO:0005524">
    <property type="term" value="F:ATP binding"/>
    <property type="evidence" value="ECO:0007669"/>
    <property type="project" value="UniProtKB-KW"/>
</dbReference>
<dbReference type="SUPFAM" id="SSF90123">
    <property type="entry name" value="ABC transporter transmembrane region"/>
    <property type="match status" value="1"/>
</dbReference>
<keyword evidence="4 10" id="KW-0067">ATP-binding</keyword>
<evidence type="ECO:0000259" key="8">
    <source>
        <dbReference type="PROSITE" id="PS50893"/>
    </source>
</evidence>
<feature type="domain" description="ABC transporter" evidence="8">
    <location>
        <begin position="333"/>
        <end position="566"/>
    </location>
</feature>
<dbReference type="InterPro" id="IPR003593">
    <property type="entry name" value="AAA+_ATPase"/>
</dbReference>
<dbReference type="CDD" id="cd18551">
    <property type="entry name" value="ABC_6TM_LmrA_like"/>
    <property type="match status" value="1"/>
</dbReference>
<dbReference type="Gene3D" id="1.20.1560.10">
    <property type="entry name" value="ABC transporter type 1, transmembrane domain"/>
    <property type="match status" value="1"/>
</dbReference>
<dbReference type="GeneID" id="82877346"/>
<dbReference type="PANTHER" id="PTHR43394">
    <property type="entry name" value="ATP-DEPENDENT PERMEASE MDL1, MITOCHONDRIAL"/>
    <property type="match status" value="1"/>
</dbReference>
<feature type="domain" description="ABC transmembrane type-1" evidence="9">
    <location>
        <begin position="27"/>
        <end position="303"/>
    </location>
</feature>
<dbReference type="InterPro" id="IPR003439">
    <property type="entry name" value="ABC_transporter-like_ATP-bd"/>
</dbReference>
<keyword evidence="11" id="KW-1185">Reference proteome</keyword>
<dbReference type="InterPro" id="IPR039421">
    <property type="entry name" value="Type_1_exporter"/>
</dbReference>
<feature type="transmembrane region" description="Helical" evidence="7">
    <location>
        <begin position="25"/>
        <end position="46"/>
    </location>
</feature>
<keyword evidence="5 7" id="KW-1133">Transmembrane helix</keyword>
<feature type="transmembrane region" description="Helical" evidence="7">
    <location>
        <begin position="58"/>
        <end position="82"/>
    </location>
</feature>
<evidence type="ECO:0000256" key="2">
    <source>
        <dbReference type="ARBA" id="ARBA00022692"/>
    </source>
</evidence>
<dbReference type="Proteomes" id="UP000019226">
    <property type="component" value="Chromosome"/>
</dbReference>
<evidence type="ECO:0000256" key="1">
    <source>
        <dbReference type="ARBA" id="ARBA00004651"/>
    </source>
</evidence>
<accession>A0ABN4CBL8</accession>
<dbReference type="InterPro" id="IPR011527">
    <property type="entry name" value="ABC1_TM_dom"/>
</dbReference>
<keyword evidence="6 7" id="KW-0472">Membrane</keyword>
<evidence type="ECO:0000256" key="6">
    <source>
        <dbReference type="ARBA" id="ARBA00023136"/>
    </source>
</evidence>
<dbReference type="PANTHER" id="PTHR43394:SF1">
    <property type="entry name" value="ATP-BINDING CASSETTE SUB-FAMILY B MEMBER 10, MITOCHONDRIAL"/>
    <property type="match status" value="1"/>
</dbReference>
<sequence>MSESPESSHSFKTLLSMLGHHKASLTGAIVFSVLGSLMGLAQPMLINQIIDKIGQPMGMLITLLVGLLVLSSVASGLEWYLLTRTAEAAVFATRRDLVSHLLRLPITSYDKHRTGDLVTRVGSDTTLVRTAFTGGLVQAVSSALTIVGSIALMALIDVTMLLVVLSVIALTLVAVVFTSRLMQKYTKRAQEAVGELGAGMDKSLVAVRTVRASRAEERVEKELHSSADRAYHEGVKMATVGALLNPVSGLALQGSFLIVLGIGGARVASGTISVADLVSFVLYMFMASMPLGMIFSAITTVRQAMGAIDRINNVLDEPLEDSTGKEAEHSSAISFDSVSFSYDGKTPVLEDVSFDVQPGTKTALVGPSGGGKSTTLALMERFYDPTAGTIYLGDQDMSELSRESVRAQVGYVEQEAAILAGTVRENLKLANFQVTDEECWATLDQVNLRDRFEDSEGLDTILGDRGVSLSGGQRQRLALARMLLMDSPILVLDEPTSAVDSHNEQLILDAIAAAGADKTVIIVAHRLSTVTDADQILVIDDSKVQARGTHEELLETSELYQELASRQLLA</sequence>
<dbReference type="InterPro" id="IPR036640">
    <property type="entry name" value="ABC1_TM_sf"/>
</dbReference>
<gene>
    <name evidence="10" type="ORF">CCASEI_05980</name>
</gene>
<dbReference type="PROSITE" id="PS50929">
    <property type="entry name" value="ABC_TM1F"/>
    <property type="match status" value="1"/>
</dbReference>
<evidence type="ECO:0000313" key="10">
    <source>
        <dbReference type="EMBL" id="AHI19772.1"/>
    </source>
</evidence>
<dbReference type="InterPro" id="IPR027417">
    <property type="entry name" value="P-loop_NTPase"/>
</dbReference>
<dbReference type="SMART" id="SM00382">
    <property type="entry name" value="AAA"/>
    <property type="match status" value="1"/>
</dbReference>
<dbReference type="EMBL" id="CP004350">
    <property type="protein sequence ID" value="AHI19772.1"/>
    <property type="molecule type" value="Genomic_DNA"/>
</dbReference>
<name>A0ABN4CBL8_9CORY</name>
<evidence type="ECO:0000259" key="9">
    <source>
        <dbReference type="PROSITE" id="PS50929"/>
    </source>
</evidence>
<keyword evidence="2 7" id="KW-0812">Transmembrane</keyword>
<dbReference type="RefSeq" id="WP_006821699.1">
    <property type="nucleotide sequence ID" value="NZ_CP004350.1"/>
</dbReference>
<comment type="subcellular location">
    <subcellularLocation>
        <location evidence="1">Cell membrane</location>
        <topology evidence="1">Multi-pass membrane protein</topology>
    </subcellularLocation>
</comment>
<dbReference type="Pfam" id="PF00005">
    <property type="entry name" value="ABC_tran"/>
    <property type="match status" value="1"/>
</dbReference>
<dbReference type="Gene3D" id="3.40.50.300">
    <property type="entry name" value="P-loop containing nucleotide triphosphate hydrolases"/>
    <property type="match status" value="1"/>
</dbReference>
<protein>
    <submittedName>
        <fullName evidence="10">ABC transporter ATP-binding protein</fullName>
    </submittedName>
</protein>
<feature type="transmembrane region" description="Helical" evidence="7">
    <location>
        <begin position="280"/>
        <end position="301"/>
    </location>
</feature>
<reference evidence="11" key="1">
    <citation type="submission" date="2013-02" db="EMBL/GenBank/DDBJ databases">
        <title>The complete genome sequence of Corynebacterium casei LMG S-19264 (=DSM 44701).</title>
        <authorList>
            <person name="Ruckert C."/>
            <person name="Albersmeier A."/>
            <person name="Kalinowski J."/>
        </authorList>
    </citation>
    <scope>NUCLEOTIDE SEQUENCE [LARGE SCALE GENOMIC DNA]</scope>
    <source>
        <strain evidence="11">LMG S-19264</strain>
    </source>
</reference>
<dbReference type="InterPro" id="IPR017871">
    <property type="entry name" value="ABC_transporter-like_CS"/>
</dbReference>
<feature type="transmembrane region" description="Helical" evidence="7">
    <location>
        <begin position="247"/>
        <end position="268"/>
    </location>
</feature>
<evidence type="ECO:0000256" key="5">
    <source>
        <dbReference type="ARBA" id="ARBA00022989"/>
    </source>
</evidence>
<dbReference type="SUPFAM" id="SSF52540">
    <property type="entry name" value="P-loop containing nucleoside triphosphate hydrolases"/>
    <property type="match status" value="1"/>
</dbReference>
<keyword evidence="3" id="KW-0547">Nucleotide-binding</keyword>
<evidence type="ECO:0000256" key="4">
    <source>
        <dbReference type="ARBA" id="ARBA00022840"/>
    </source>
</evidence>
<dbReference type="PROSITE" id="PS50893">
    <property type="entry name" value="ABC_TRANSPORTER_2"/>
    <property type="match status" value="1"/>
</dbReference>
<feature type="transmembrane region" description="Helical" evidence="7">
    <location>
        <begin position="150"/>
        <end position="178"/>
    </location>
</feature>
<organism evidence="10 11">
    <name type="scientific">Corynebacterium casei LMG S-19264</name>
    <dbReference type="NCBI Taxonomy" id="1285583"/>
    <lineage>
        <taxon>Bacteria</taxon>
        <taxon>Bacillati</taxon>
        <taxon>Actinomycetota</taxon>
        <taxon>Actinomycetes</taxon>
        <taxon>Mycobacteriales</taxon>
        <taxon>Corynebacteriaceae</taxon>
        <taxon>Corynebacterium</taxon>
    </lineage>
</organism>
<dbReference type="PROSITE" id="PS00211">
    <property type="entry name" value="ABC_TRANSPORTER_1"/>
    <property type="match status" value="1"/>
</dbReference>
<dbReference type="Pfam" id="PF00664">
    <property type="entry name" value="ABC_membrane"/>
    <property type="match status" value="1"/>
</dbReference>
<evidence type="ECO:0000313" key="11">
    <source>
        <dbReference type="Proteomes" id="UP000019226"/>
    </source>
</evidence>
<evidence type="ECO:0000256" key="7">
    <source>
        <dbReference type="SAM" id="Phobius"/>
    </source>
</evidence>
<proteinExistence type="predicted"/>
<evidence type="ECO:0000256" key="3">
    <source>
        <dbReference type="ARBA" id="ARBA00022741"/>
    </source>
</evidence>